<dbReference type="InterPro" id="IPR000415">
    <property type="entry name" value="Nitroreductase-like"/>
</dbReference>
<accession>A0A7U5MKB7</accession>
<dbReference type="SUPFAM" id="SSF55469">
    <property type="entry name" value="FMN-dependent nitroreductase-like"/>
    <property type="match status" value="1"/>
</dbReference>
<keyword evidence="4" id="KW-1185">Reference proteome</keyword>
<gene>
    <name evidence="1" type="ORF">MYCOZU2_02733</name>
    <name evidence="2" type="ORF">QRB35_09465</name>
</gene>
<dbReference type="PANTHER" id="PTHR23026">
    <property type="entry name" value="NADPH NITROREDUCTASE"/>
    <property type="match status" value="1"/>
</dbReference>
<name>A0A7U5MKB7_MYCIT</name>
<reference evidence="2" key="4">
    <citation type="submission" date="2023-06" db="EMBL/GenBank/DDBJ databases">
        <authorList>
            <person name="Spilker T."/>
        </authorList>
    </citation>
    <scope>NUCLEOTIDE SEQUENCE</scope>
    <source>
        <strain evidence="2">FLAC1071</strain>
    </source>
</reference>
<evidence type="ECO:0000313" key="3">
    <source>
        <dbReference type="Proteomes" id="UP000198286"/>
    </source>
</evidence>
<dbReference type="Gene3D" id="3.40.109.10">
    <property type="entry name" value="NADH Oxidase"/>
    <property type="match status" value="2"/>
</dbReference>
<reference evidence="1 3" key="1">
    <citation type="journal article" date="2017" name="Lancet Infect. Dis.">
        <title>Global outbreak of severe Mycobacterium chimaera disease after cardiac surgery: a molecular epidemiological study.</title>
        <authorList>
            <person name="van Ingen J."/>
            <person name="Kohl T."/>
            <person name="Kranzer K."/>
            <person name="Hasse B."/>
            <person name="Keller P."/>
            <person name="Szafranska A."/>
            <person name="Hillemann D."/>
            <person name="Chand M."/>
            <person name="Schreiber P."/>
            <person name="Sommerstein R."/>
            <person name="Berger C."/>
            <person name="Genoni M."/>
            <person name="Ruegg C."/>
            <person name="Troillet N."/>
            <person name="Widmer A.F."/>
            <person name="Becker S.L."/>
            <person name="Herrmann M."/>
            <person name="Eckmanns T."/>
            <person name="Haller S."/>
            <person name="Hoeller C."/>
            <person name="Debast S.B."/>
            <person name="Wolfhagen M.J."/>
            <person name="Hopman J."/>
            <person name="Kluytmans J."/>
            <person name="Langelaar M."/>
            <person name="Notermans D.W."/>
            <person name="ten Oever J."/>
            <person name="van den Barselaar P."/>
            <person name="Vonk A.B.A."/>
            <person name="Vos M.C."/>
            <person name="Ahmed N."/>
            <person name="Brown T."/>
            <person name="Crook D."/>
            <person name="Lamagni T."/>
            <person name="Phin N."/>
            <person name="Smith E.G."/>
            <person name="Zambon M."/>
            <person name="Serr A."/>
            <person name="Goetting T."/>
            <person name="Ebner W."/>
            <person name="Thuermer A."/>
            <person name="Utpatel C."/>
            <person name="Sproer C."/>
            <person name="Bunk B."/>
            <person name="Nubel U."/>
            <person name="Bloemberg G."/>
            <person name="Bottger E."/>
            <person name="Niemann S."/>
            <person name="Wagner D."/>
            <person name="Sax H."/>
        </authorList>
    </citation>
    <scope>NUCLEOTIDE SEQUENCE [LARGE SCALE GENOMIC DNA]</scope>
    <source>
        <strain evidence="1 3">ZUERICH-2</strain>
    </source>
</reference>
<protein>
    <submittedName>
        <fullName evidence="1 2">NAD(P)H nitroreductase</fullName>
    </submittedName>
</protein>
<dbReference type="NCBIfam" id="NF047509">
    <property type="entry name" value="Rv3131_FMN_oxido"/>
    <property type="match status" value="1"/>
</dbReference>
<sequence length="332" mass="36110">MTKRFPDEGTIRTVLALASRAPSVHNTQPWRWLVGQESLHLYSDVERQLPNTDPDGRDLILSCGAALNHCVVGFAAVGWQAKVTRLPNPAEPSHLAAIELSRSTADPVDIALAAAIPRRRTDRRHYNSWPVPVGDIALMAARAARNGVTLCLVEDADKLHEIVTRSVWDHMNRDYLAELTAWSGRYGSVVGVPARNTPRSDPHAKIPGRLFAHPALTMPAGSSAADDNAVLLALGTRSDDRLARLRAGEATSLVLLTATSIGLASCPVTEPLEVPDTREAVRTEIFGASSYPQMLLRVGWAPINADPLPSTPRRELPDFVEWMANREPSAAE</sequence>
<dbReference type="AlphaFoldDB" id="A0A7U5MKB7"/>
<proteinExistence type="predicted"/>
<dbReference type="Proteomes" id="UP001529272">
    <property type="component" value="Unassembled WGS sequence"/>
</dbReference>
<dbReference type="Proteomes" id="UP000198286">
    <property type="component" value="Chromosome"/>
</dbReference>
<dbReference type="InterPro" id="IPR050627">
    <property type="entry name" value="Nitroreductase/BluB"/>
</dbReference>
<dbReference type="EMBL" id="JASZZX010000005">
    <property type="protein sequence ID" value="MDM3926254.1"/>
    <property type="molecule type" value="Genomic_DNA"/>
</dbReference>
<dbReference type="GO" id="GO:0016491">
    <property type="term" value="F:oxidoreductase activity"/>
    <property type="evidence" value="ECO:0007669"/>
    <property type="project" value="InterPro"/>
</dbReference>
<dbReference type="EMBL" id="CP015267">
    <property type="protein sequence ID" value="ASL15136.1"/>
    <property type="molecule type" value="Genomic_DNA"/>
</dbReference>
<evidence type="ECO:0000313" key="4">
    <source>
        <dbReference type="Proteomes" id="UP001529272"/>
    </source>
</evidence>
<evidence type="ECO:0000313" key="2">
    <source>
        <dbReference type="EMBL" id="MDM3926254.1"/>
    </source>
</evidence>
<reference evidence="2 4" key="2">
    <citation type="submission" date="2023-06" db="EMBL/GenBank/DDBJ databases">
        <title>Itaconate inhibition of nontuberculous mycobacteria.</title>
        <authorList>
            <person name="Breen P."/>
            <person name="Zimbric M."/>
            <person name="Caverly L."/>
        </authorList>
    </citation>
    <scope>NUCLEOTIDE SEQUENCE [LARGE SCALE GENOMIC DNA]</scope>
    <source>
        <strain evidence="2 4">FLAC1071</strain>
    </source>
</reference>
<dbReference type="PANTHER" id="PTHR23026:SF123">
    <property type="entry name" value="NAD(P)H NITROREDUCTASE RV3131-RELATED"/>
    <property type="match status" value="1"/>
</dbReference>
<dbReference type="RefSeq" id="WP_089151696.1">
    <property type="nucleotide sequence ID" value="NZ_CP015267.1"/>
</dbReference>
<reference evidence="4" key="3">
    <citation type="submission" date="2023-06" db="EMBL/GenBank/DDBJ databases">
        <title>Itaconate inhibition of nontuberculous mycobacteria.</title>
        <authorList>
            <person name="Spilker T."/>
        </authorList>
    </citation>
    <scope>NUCLEOTIDE SEQUENCE [LARGE SCALE GENOMIC DNA]</scope>
    <source>
        <strain evidence="4">FLAC1071</strain>
    </source>
</reference>
<evidence type="ECO:0000313" key="1">
    <source>
        <dbReference type="EMBL" id="ASL15136.1"/>
    </source>
</evidence>
<organism evidence="1 3">
    <name type="scientific">Mycobacterium intracellulare subsp. chimaera</name>
    <dbReference type="NCBI Taxonomy" id="222805"/>
    <lineage>
        <taxon>Bacteria</taxon>
        <taxon>Bacillati</taxon>
        <taxon>Actinomycetota</taxon>
        <taxon>Actinomycetes</taxon>
        <taxon>Mycobacteriales</taxon>
        <taxon>Mycobacteriaceae</taxon>
        <taxon>Mycobacterium</taxon>
        <taxon>Mycobacterium avium complex (MAC)</taxon>
    </lineage>
</organism>